<sequence length="88" mass="9557">MSCGPVISTANLMRDVRWPATVSLPGGRRIDARSTGEGRRDLPNLSPSGAADIAVSPRFDAVRGGDMASDCDLLRAMTQQRRKMEQVR</sequence>
<name>A0A1Y0CA18_9MYCO</name>
<evidence type="ECO:0000256" key="1">
    <source>
        <dbReference type="SAM" id="MobiDB-lite"/>
    </source>
</evidence>
<dbReference type="AlphaFoldDB" id="A0A1Y0CA18"/>
<keyword evidence="3" id="KW-1185">Reference proteome</keyword>
<organism evidence="2 3">
    <name type="scientific">Mycobacterium dioxanotrophicus</name>
    <dbReference type="NCBI Taxonomy" id="482462"/>
    <lineage>
        <taxon>Bacteria</taxon>
        <taxon>Bacillati</taxon>
        <taxon>Actinomycetota</taxon>
        <taxon>Actinomycetes</taxon>
        <taxon>Mycobacteriales</taxon>
        <taxon>Mycobacteriaceae</taxon>
        <taxon>Mycobacterium</taxon>
    </lineage>
</organism>
<evidence type="ECO:0000313" key="2">
    <source>
        <dbReference type="EMBL" id="ART71952.1"/>
    </source>
</evidence>
<dbReference type="EMBL" id="CP020809">
    <property type="protein sequence ID" value="ART71952.1"/>
    <property type="molecule type" value="Genomic_DNA"/>
</dbReference>
<dbReference type="RefSeq" id="WP_087079293.1">
    <property type="nucleotide sequence ID" value="NZ_CP020809.1"/>
</dbReference>
<gene>
    <name evidence="2" type="ORF">BTO20_28410</name>
</gene>
<protein>
    <submittedName>
        <fullName evidence="2">Uncharacterized protein</fullName>
    </submittedName>
</protein>
<dbReference type="KEGG" id="mdx:BTO20_28410"/>
<evidence type="ECO:0000313" key="3">
    <source>
        <dbReference type="Proteomes" id="UP000195331"/>
    </source>
</evidence>
<feature type="compositionally biased region" description="Basic and acidic residues" evidence="1">
    <location>
        <begin position="28"/>
        <end position="42"/>
    </location>
</feature>
<dbReference type="Proteomes" id="UP000195331">
    <property type="component" value="Chromosome"/>
</dbReference>
<reference evidence="2 3" key="1">
    <citation type="submission" date="2017-04" db="EMBL/GenBank/DDBJ databases">
        <title>Whole Genome Sequence of 1,4-Dioxane Degrading Bacterium Mycobacterium dioxanotrophicus PH-06.</title>
        <authorList>
            <person name="He Y."/>
        </authorList>
    </citation>
    <scope>NUCLEOTIDE SEQUENCE [LARGE SCALE GENOMIC DNA]</scope>
    <source>
        <strain evidence="2 3">PH-06</strain>
    </source>
</reference>
<feature type="region of interest" description="Disordered" evidence="1">
    <location>
        <begin position="24"/>
        <end position="50"/>
    </location>
</feature>
<accession>A0A1Y0CA18</accession>
<proteinExistence type="predicted"/>